<dbReference type="Proteomes" id="UP001064048">
    <property type="component" value="Chromosome 17"/>
</dbReference>
<organism evidence="1 2">
    <name type="scientific">Choristoneura fumiferana</name>
    <name type="common">Spruce budworm moth</name>
    <name type="synonym">Archips fumiferana</name>
    <dbReference type="NCBI Taxonomy" id="7141"/>
    <lineage>
        <taxon>Eukaryota</taxon>
        <taxon>Metazoa</taxon>
        <taxon>Ecdysozoa</taxon>
        <taxon>Arthropoda</taxon>
        <taxon>Hexapoda</taxon>
        <taxon>Insecta</taxon>
        <taxon>Pterygota</taxon>
        <taxon>Neoptera</taxon>
        <taxon>Endopterygota</taxon>
        <taxon>Lepidoptera</taxon>
        <taxon>Glossata</taxon>
        <taxon>Ditrysia</taxon>
        <taxon>Tortricoidea</taxon>
        <taxon>Tortricidae</taxon>
        <taxon>Tortricinae</taxon>
        <taxon>Choristoneura</taxon>
    </lineage>
</organism>
<sequence>MAYKVFLFILIAVFIAFAQAKPTDESKGVQVKPEEEMMETAAAQNPFLPRFTMKLLKERRQQARAQRRNAQARELQRRPCPQYRYYGKK</sequence>
<protein>
    <submittedName>
        <fullName evidence="1">Uncharacterized protein</fullName>
    </submittedName>
</protein>
<comment type="caution">
    <text evidence="1">The sequence shown here is derived from an EMBL/GenBank/DDBJ whole genome shotgun (WGS) entry which is preliminary data.</text>
</comment>
<keyword evidence="2" id="KW-1185">Reference proteome</keyword>
<evidence type="ECO:0000313" key="2">
    <source>
        <dbReference type="Proteomes" id="UP001064048"/>
    </source>
</evidence>
<name>A0ACC0KJS2_CHOFU</name>
<reference evidence="1 2" key="1">
    <citation type="journal article" date="2022" name="Genome Biol. Evol.">
        <title>The Spruce Budworm Genome: Reconstructing the Evolutionary History of Antifreeze Proteins.</title>
        <authorList>
            <person name="Beliveau C."/>
            <person name="Gagne P."/>
            <person name="Picq S."/>
            <person name="Vernygora O."/>
            <person name="Keeling C.I."/>
            <person name="Pinkney K."/>
            <person name="Doucet D."/>
            <person name="Wen F."/>
            <person name="Johnston J.S."/>
            <person name="Maaroufi H."/>
            <person name="Boyle B."/>
            <person name="Laroche J."/>
            <person name="Dewar K."/>
            <person name="Juretic N."/>
            <person name="Blackburn G."/>
            <person name="Nisole A."/>
            <person name="Brunet B."/>
            <person name="Brandao M."/>
            <person name="Lumley L."/>
            <person name="Duan J."/>
            <person name="Quan G."/>
            <person name="Lucarotti C.J."/>
            <person name="Roe A.D."/>
            <person name="Sperling F.A.H."/>
            <person name="Levesque R.C."/>
            <person name="Cusson M."/>
        </authorList>
    </citation>
    <scope>NUCLEOTIDE SEQUENCE [LARGE SCALE GENOMIC DNA]</scope>
    <source>
        <strain evidence="1">Glfc:IPQL:Cfum</strain>
    </source>
</reference>
<evidence type="ECO:0000313" key="1">
    <source>
        <dbReference type="EMBL" id="KAI8436693.1"/>
    </source>
</evidence>
<dbReference type="EMBL" id="CM046117">
    <property type="protein sequence ID" value="KAI8436693.1"/>
    <property type="molecule type" value="Genomic_DNA"/>
</dbReference>
<accession>A0ACC0KJS2</accession>
<proteinExistence type="predicted"/>
<gene>
    <name evidence="1" type="ORF">MSG28_010181</name>
</gene>